<sequence length="154" mass="18181">MDYERLIIEYPHIKIIEDPTMPKGLGGIYTDKRIYINKLKDSYEKHCILAEELGHYETTHGDITDLNQVQNQKLELVARRWGYEKVVSLEKLIECYELRKITLEEVCVHLEITADYLKKSIDYYIDKHGLKKVYKGYEITFNPLNVKPIDTIKS</sequence>
<gene>
    <name evidence="2" type="ORF">WAX74_19700</name>
</gene>
<dbReference type="InterPro" id="IPR010359">
    <property type="entry name" value="IrrE_HExxH"/>
</dbReference>
<organism evidence="2 3">
    <name type="scientific">Psychrobacillus mangrovi</name>
    <dbReference type="NCBI Taxonomy" id="3117745"/>
    <lineage>
        <taxon>Bacteria</taxon>
        <taxon>Bacillati</taxon>
        <taxon>Bacillota</taxon>
        <taxon>Bacilli</taxon>
        <taxon>Bacillales</taxon>
        <taxon>Bacillaceae</taxon>
        <taxon>Psychrobacillus</taxon>
    </lineage>
</organism>
<evidence type="ECO:0000313" key="3">
    <source>
        <dbReference type="Proteomes" id="UP001364890"/>
    </source>
</evidence>
<proteinExistence type="predicted"/>
<keyword evidence="3" id="KW-1185">Reference proteome</keyword>
<dbReference type="EMBL" id="JBAWSY010000029">
    <property type="protein sequence ID" value="MEI4771830.1"/>
    <property type="molecule type" value="Genomic_DNA"/>
</dbReference>
<feature type="domain" description="IrrE N-terminal-like" evidence="1">
    <location>
        <begin position="9"/>
        <end position="110"/>
    </location>
</feature>
<dbReference type="Proteomes" id="UP001364890">
    <property type="component" value="Unassembled WGS sequence"/>
</dbReference>
<reference evidence="2 3" key="1">
    <citation type="submission" date="2024-01" db="EMBL/GenBank/DDBJ databases">
        <title>Seven novel Bacillus-like species.</title>
        <authorList>
            <person name="Liu G."/>
        </authorList>
    </citation>
    <scope>NUCLEOTIDE SEQUENCE [LARGE SCALE GENOMIC DNA]</scope>
    <source>
        <strain evidence="2 3">FJAT-51614</strain>
    </source>
</reference>
<evidence type="ECO:0000259" key="1">
    <source>
        <dbReference type="Pfam" id="PF06114"/>
    </source>
</evidence>
<protein>
    <submittedName>
        <fullName evidence="2">ImmA/IrrE family metallo-endopeptidase</fullName>
    </submittedName>
</protein>
<comment type="caution">
    <text evidence="2">The sequence shown here is derived from an EMBL/GenBank/DDBJ whole genome shotgun (WGS) entry which is preliminary data.</text>
</comment>
<evidence type="ECO:0000313" key="2">
    <source>
        <dbReference type="EMBL" id="MEI4771830.1"/>
    </source>
</evidence>
<name>A0ABU8FA22_9BACI</name>
<accession>A0ABU8FA22</accession>
<dbReference type="Pfam" id="PF06114">
    <property type="entry name" value="Peptidase_M78"/>
    <property type="match status" value="1"/>
</dbReference>
<dbReference type="RefSeq" id="WP_336499379.1">
    <property type="nucleotide sequence ID" value="NZ_JBAWSY010000029.1"/>
</dbReference>